<evidence type="ECO:0000256" key="1">
    <source>
        <dbReference type="SAM" id="MobiDB-lite"/>
    </source>
</evidence>
<proteinExistence type="predicted"/>
<feature type="region of interest" description="Disordered" evidence="1">
    <location>
        <begin position="119"/>
        <end position="141"/>
    </location>
</feature>
<keyword evidence="3" id="KW-1185">Reference proteome</keyword>
<comment type="caution">
    <text evidence="2">The sequence shown here is derived from an EMBL/GenBank/DDBJ whole genome shotgun (WGS) entry which is preliminary data.</text>
</comment>
<name>A0ABX1FUN6_9PSEU</name>
<organism evidence="2 3">
    <name type="scientific">Lentzea indica</name>
    <dbReference type="NCBI Taxonomy" id="2604800"/>
    <lineage>
        <taxon>Bacteria</taxon>
        <taxon>Bacillati</taxon>
        <taxon>Actinomycetota</taxon>
        <taxon>Actinomycetes</taxon>
        <taxon>Pseudonocardiales</taxon>
        <taxon>Pseudonocardiaceae</taxon>
        <taxon>Lentzea</taxon>
    </lineage>
</organism>
<gene>
    <name evidence="2" type="ORF">FXN61_40955</name>
</gene>
<sequence>METSCNFPGCERPVFRGGGPGRPSEYCDLPEHTRWRAWRERQRLAAEPEQNMEVVTVTNLPRVSGTAKIRAEELLDRFRVLSEQMTQTLGRAVGELNAMADPSVAESQIQAAEAEAARRVAEAQAELASAERRRHDAERAR</sequence>
<accession>A0ABX1FUN6</accession>
<reference evidence="2 3" key="1">
    <citation type="submission" date="2019-08" db="EMBL/GenBank/DDBJ databases">
        <title>Lentzea from Indian Himalayas.</title>
        <authorList>
            <person name="Mandal S."/>
            <person name="Mallick Gupta A."/>
            <person name="Maiti P.K."/>
            <person name="Sarkar J."/>
            <person name="Mandal S."/>
        </authorList>
    </citation>
    <scope>NUCLEOTIDE SEQUENCE [LARGE SCALE GENOMIC DNA]</scope>
    <source>
        <strain evidence="2 3">PSKA42</strain>
    </source>
</reference>
<evidence type="ECO:0000313" key="2">
    <source>
        <dbReference type="EMBL" id="NKE62754.1"/>
    </source>
</evidence>
<evidence type="ECO:0000313" key="3">
    <source>
        <dbReference type="Proteomes" id="UP001515943"/>
    </source>
</evidence>
<dbReference type="Proteomes" id="UP001515943">
    <property type="component" value="Unassembled WGS sequence"/>
</dbReference>
<dbReference type="RefSeq" id="WP_246292835.1">
    <property type="nucleotide sequence ID" value="NZ_VSRL01000281.1"/>
</dbReference>
<feature type="compositionally biased region" description="Basic and acidic residues" evidence="1">
    <location>
        <begin position="129"/>
        <end position="141"/>
    </location>
</feature>
<protein>
    <submittedName>
        <fullName evidence="2">Uncharacterized protein</fullName>
    </submittedName>
</protein>
<dbReference type="EMBL" id="VSRL01000281">
    <property type="protein sequence ID" value="NKE62754.1"/>
    <property type="molecule type" value="Genomic_DNA"/>
</dbReference>
<feature type="non-terminal residue" evidence="2">
    <location>
        <position position="141"/>
    </location>
</feature>